<dbReference type="OrthoDB" id="2405788at2759"/>
<organism evidence="1 2">
    <name type="scientific">Desmophyllum pertusum</name>
    <dbReference type="NCBI Taxonomy" id="174260"/>
    <lineage>
        <taxon>Eukaryota</taxon>
        <taxon>Metazoa</taxon>
        <taxon>Cnidaria</taxon>
        <taxon>Anthozoa</taxon>
        <taxon>Hexacorallia</taxon>
        <taxon>Scleractinia</taxon>
        <taxon>Caryophylliina</taxon>
        <taxon>Caryophylliidae</taxon>
        <taxon>Desmophyllum</taxon>
    </lineage>
</organism>
<evidence type="ECO:0000313" key="2">
    <source>
        <dbReference type="Proteomes" id="UP001163046"/>
    </source>
</evidence>
<dbReference type="Proteomes" id="UP001163046">
    <property type="component" value="Unassembled WGS sequence"/>
</dbReference>
<accession>A0A9W9ZT92</accession>
<gene>
    <name evidence="1" type="ORF">OS493_004301</name>
</gene>
<proteinExistence type="predicted"/>
<protein>
    <submittedName>
        <fullName evidence="1">Uncharacterized protein</fullName>
    </submittedName>
</protein>
<dbReference type="AlphaFoldDB" id="A0A9W9ZT92"/>
<dbReference type="EMBL" id="MU825874">
    <property type="protein sequence ID" value="KAJ7387317.1"/>
    <property type="molecule type" value="Genomic_DNA"/>
</dbReference>
<sequence length="557" mass="63325">MAAAPTFPDFDVQFPQTVRLPTNGPWIEILNDAKDKFEVDGAVAVFSKWKVEEEDPFNMGDMRIADGVEVRADKIDPVKLELKKGWDVVKITRATAPGILTGIDNVYYQNAYPVTAVVYGLYPLTEPDPTNLAPMRVGNFNCVAQRVVEYFESALRDNGLTEIRRQKIQWWEAEVRDRGATVDDVANLETIIKRPIVLKDIAGEYIYDSGKYQACKWKPIELIVHNAHAWPRDLHFPTTREVHIYEGDVWKAIQEATKGEPMEKAFCLSHAASIKAREQNGWKPTPASFLEDVQSLCVEHGHGGLWNSMSYNTKDVISIDMKSCYPASFQGKGDAKLYFERFGLPGHQMVRISINGPLPDEIDTGFAELQEWEFKKGIHPVISSWFGRHFAEKGWAPTPLLYYLLKTGILTDLKVREAIVSFEVQTDLWFPEDRTQGCSMIGKFTQGSKAGGKRLNWRLVTDKGELDFLVRDTRQNGTLVGAPQKCPLGYILTYYDGLQPQYTHLRATMLAYAHINLVAMLQRLNHKKLCEWPALTAYRSEKRPCTGLKTLRLTFRR</sequence>
<keyword evidence="2" id="KW-1185">Reference proteome</keyword>
<reference evidence="1" key="1">
    <citation type="submission" date="2023-01" db="EMBL/GenBank/DDBJ databases">
        <title>Genome assembly of the deep-sea coral Lophelia pertusa.</title>
        <authorList>
            <person name="Herrera S."/>
            <person name="Cordes E."/>
        </authorList>
    </citation>
    <scope>NUCLEOTIDE SEQUENCE</scope>
    <source>
        <strain evidence="1">USNM1676648</strain>
        <tissue evidence="1">Polyp</tissue>
    </source>
</reference>
<comment type="caution">
    <text evidence="1">The sequence shown here is derived from an EMBL/GenBank/DDBJ whole genome shotgun (WGS) entry which is preliminary data.</text>
</comment>
<name>A0A9W9ZT92_9CNID</name>
<evidence type="ECO:0000313" key="1">
    <source>
        <dbReference type="EMBL" id="KAJ7387317.1"/>
    </source>
</evidence>